<dbReference type="NCBIfam" id="TIGR02595">
    <property type="entry name" value="PEP_CTERM"/>
    <property type="match status" value="1"/>
</dbReference>
<feature type="domain" description="Ice-binding protein C-terminal" evidence="2">
    <location>
        <begin position="229"/>
        <end position="252"/>
    </location>
</feature>
<keyword evidence="1" id="KW-0732">Signal</keyword>
<dbReference type="InterPro" id="IPR022472">
    <property type="entry name" value="VPLPA-CTERM"/>
</dbReference>
<evidence type="ECO:0000256" key="1">
    <source>
        <dbReference type="SAM" id="SignalP"/>
    </source>
</evidence>
<comment type="caution">
    <text evidence="3">The sequence shown here is derived from an EMBL/GenBank/DDBJ whole genome shotgun (WGS) entry which is preliminary data.</text>
</comment>
<organism evidence="3 4">
    <name type="scientific">Candidatus Competibacter denitrificans Run_A_D11</name>
    <dbReference type="NCBI Taxonomy" id="1400863"/>
    <lineage>
        <taxon>Bacteria</taxon>
        <taxon>Pseudomonadati</taxon>
        <taxon>Pseudomonadota</taxon>
        <taxon>Gammaproteobacteria</taxon>
        <taxon>Candidatus Competibacteraceae</taxon>
        <taxon>Candidatus Competibacter</taxon>
    </lineage>
</organism>
<dbReference type="OrthoDB" id="464829at2"/>
<dbReference type="STRING" id="1400863.BN873_190050"/>
<dbReference type="Proteomes" id="UP000035760">
    <property type="component" value="Unassembled WGS sequence"/>
</dbReference>
<keyword evidence="4" id="KW-1185">Reference proteome</keyword>
<name>W6M2D7_9GAMM</name>
<evidence type="ECO:0000259" key="2">
    <source>
        <dbReference type="Pfam" id="PF07589"/>
    </source>
</evidence>
<dbReference type="RefSeq" id="WP_102046992.1">
    <property type="nucleotide sequence ID" value="NZ_CBTJ020000024.1"/>
</dbReference>
<feature type="chain" id="PRO_5004880231" description="Ice-binding protein C-terminal domain-containing protein" evidence="1">
    <location>
        <begin position="29"/>
        <end position="256"/>
    </location>
</feature>
<gene>
    <name evidence="3" type="ORF">BN873_190050</name>
</gene>
<dbReference type="NCBIfam" id="TIGR03370">
    <property type="entry name" value="VPLPA-CTERM"/>
    <property type="match status" value="1"/>
</dbReference>
<proteinExistence type="predicted"/>
<feature type="signal peptide" evidence="1">
    <location>
        <begin position="1"/>
        <end position="28"/>
    </location>
</feature>
<dbReference type="EMBL" id="CBTJ020000024">
    <property type="protein sequence ID" value="CDI01656.1"/>
    <property type="molecule type" value="Genomic_DNA"/>
</dbReference>
<evidence type="ECO:0000313" key="4">
    <source>
        <dbReference type="Proteomes" id="UP000035760"/>
    </source>
</evidence>
<reference evidence="3" key="2">
    <citation type="submission" date="2014-03" db="EMBL/GenBank/DDBJ databases">
        <title>Candidatus Competibacter-lineage genomes retrieved from metagenomes reveal functional metabolic diversity.</title>
        <authorList>
            <person name="McIlroy S.J."/>
            <person name="Albertsen M."/>
            <person name="Andresen E.K."/>
            <person name="Saunders A.M."/>
            <person name="Kristiansen R."/>
            <person name="Stokholm-Bjerregaard M."/>
            <person name="Nielsen K.L."/>
            <person name="Nielsen P.H."/>
        </authorList>
    </citation>
    <scope>NUCLEOTIDE SEQUENCE</scope>
    <source>
        <strain evidence="3">Run_A_D11</strain>
    </source>
</reference>
<reference evidence="3" key="1">
    <citation type="submission" date="2013-07" db="EMBL/GenBank/DDBJ databases">
        <authorList>
            <person name="McIlroy S."/>
        </authorList>
    </citation>
    <scope>NUCLEOTIDE SEQUENCE [LARGE SCALE GENOMIC DNA]</scope>
    <source>
        <strain evidence="3">Run_A_D11</strain>
    </source>
</reference>
<sequence length="256" mass="26073">MKQTTSIRNSVLLAAIFGLGLGSGVASAAVITQVTNLGAIQTTSGLTGFTTTGANMDGMLITATYFNGSALQTLSGNWSDIGASSGGVTLASQPGGGDGNDFTLKLFGDSFNNAWNLNFDVAGRGSLRSLLFDGVPGNTVFDICGNNNQWCGGNTGTPGSANGLNFSGFSNTNIAITATYFDALAIGNASPVGDVFTKFKLDFGGNGLAQNAYQFNLDTDNAKTTIVPAVPEPASMSLLGLGLAGLGALRRRKQSV</sequence>
<accession>W6M2D7</accession>
<evidence type="ECO:0000313" key="3">
    <source>
        <dbReference type="EMBL" id="CDI01656.1"/>
    </source>
</evidence>
<protein>
    <recommendedName>
        <fullName evidence="2">Ice-binding protein C-terminal domain-containing protein</fullName>
    </recommendedName>
</protein>
<dbReference type="AlphaFoldDB" id="W6M2D7"/>
<dbReference type="Pfam" id="PF07589">
    <property type="entry name" value="PEP-CTERM"/>
    <property type="match status" value="1"/>
</dbReference>
<dbReference type="InterPro" id="IPR013424">
    <property type="entry name" value="Ice-binding_C"/>
</dbReference>